<proteinExistence type="predicted"/>
<name>A0A6J4V218_9BACT</name>
<accession>A0A6J4V218</accession>
<gene>
    <name evidence="1" type="ORF">AVDCRST_MAG87-1843</name>
</gene>
<dbReference type="AlphaFoldDB" id="A0A6J4V218"/>
<dbReference type="EMBL" id="CADCWJ010000414">
    <property type="protein sequence ID" value="CAA9564548.1"/>
    <property type="molecule type" value="Genomic_DNA"/>
</dbReference>
<sequence>MIGREEDLGLALQQRLLVVLVGDADYEDVVPGNPCLFRVNALEIPPGDPRLAEVKAEPFIPGHIGQRQGDAPHIMLIDHVAPPSLTAPPSILGLGTQRVPTTPIEPTAIIANRPSAVDERSVVRQRNMMLRRYTEREQE</sequence>
<reference evidence="1" key="1">
    <citation type="submission" date="2020-02" db="EMBL/GenBank/DDBJ databases">
        <authorList>
            <person name="Meier V. D."/>
        </authorList>
    </citation>
    <scope>NUCLEOTIDE SEQUENCE</scope>
    <source>
        <strain evidence="1">AVDCRST_MAG87</strain>
    </source>
</reference>
<evidence type="ECO:0000313" key="1">
    <source>
        <dbReference type="EMBL" id="CAA9564548.1"/>
    </source>
</evidence>
<protein>
    <submittedName>
        <fullName evidence="1">Uncharacterized protein</fullName>
    </submittedName>
</protein>
<organism evidence="1">
    <name type="scientific">uncultured Thermomicrobiales bacterium</name>
    <dbReference type="NCBI Taxonomy" id="1645740"/>
    <lineage>
        <taxon>Bacteria</taxon>
        <taxon>Pseudomonadati</taxon>
        <taxon>Thermomicrobiota</taxon>
        <taxon>Thermomicrobia</taxon>
        <taxon>Thermomicrobiales</taxon>
        <taxon>environmental samples</taxon>
    </lineage>
</organism>